<reference evidence="5" key="1">
    <citation type="journal article" date="2023" name="Mol. Phylogenet. Evol.">
        <title>Genome-scale phylogeny and comparative genomics of the fungal order Sordariales.</title>
        <authorList>
            <person name="Hensen N."/>
            <person name="Bonometti L."/>
            <person name="Westerberg I."/>
            <person name="Brannstrom I.O."/>
            <person name="Guillou S."/>
            <person name="Cros-Aarteil S."/>
            <person name="Calhoun S."/>
            <person name="Haridas S."/>
            <person name="Kuo A."/>
            <person name="Mondo S."/>
            <person name="Pangilinan J."/>
            <person name="Riley R."/>
            <person name="LaButti K."/>
            <person name="Andreopoulos B."/>
            <person name="Lipzen A."/>
            <person name="Chen C."/>
            <person name="Yan M."/>
            <person name="Daum C."/>
            <person name="Ng V."/>
            <person name="Clum A."/>
            <person name="Steindorff A."/>
            <person name="Ohm R.A."/>
            <person name="Martin F."/>
            <person name="Silar P."/>
            <person name="Natvig D.O."/>
            <person name="Lalanne C."/>
            <person name="Gautier V."/>
            <person name="Ament-Velasquez S.L."/>
            <person name="Kruys A."/>
            <person name="Hutchinson M.I."/>
            <person name="Powell A.J."/>
            <person name="Barry K."/>
            <person name="Miller A.N."/>
            <person name="Grigoriev I.V."/>
            <person name="Debuchy R."/>
            <person name="Gladieux P."/>
            <person name="Hiltunen Thoren M."/>
            <person name="Johannesson H."/>
        </authorList>
    </citation>
    <scope>NUCLEOTIDE SEQUENCE</scope>
    <source>
        <strain evidence="5">CBS 892.96</strain>
    </source>
</reference>
<dbReference type="Proteomes" id="UP001302321">
    <property type="component" value="Unassembled WGS sequence"/>
</dbReference>
<evidence type="ECO:0000256" key="3">
    <source>
        <dbReference type="SAM" id="Phobius"/>
    </source>
</evidence>
<name>A0AAN6WFC9_9PEZI</name>
<keyword evidence="3" id="KW-0472">Membrane</keyword>
<evidence type="ECO:0000259" key="4">
    <source>
        <dbReference type="PROSITE" id="PS50048"/>
    </source>
</evidence>
<gene>
    <name evidence="5" type="ORF">QBC36DRAFT_319605</name>
</gene>
<keyword evidence="1" id="KW-0539">Nucleus</keyword>
<dbReference type="InterPro" id="IPR001138">
    <property type="entry name" value="Zn2Cys6_DnaBD"/>
</dbReference>
<evidence type="ECO:0000256" key="1">
    <source>
        <dbReference type="ARBA" id="ARBA00023242"/>
    </source>
</evidence>
<dbReference type="CDD" id="cd00067">
    <property type="entry name" value="GAL4"/>
    <property type="match status" value="1"/>
</dbReference>
<proteinExistence type="predicted"/>
<dbReference type="Gene3D" id="4.10.240.10">
    <property type="entry name" value="Zn(2)-C6 fungal-type DNA-binding domain"/>
    <property type="match status" value="1"/>
</dbReference>
<dbReference type="PROSITE" id="PS50048">
    <property type="entry name" value="ZN2_CY6_FUNGAL_2"/>
    <property type="match status" value="1"/>
</dbReference>
<accession>A0AAN6WFC9</accession>
<dbReference type="GO" id="GO:0008270">
    <property type="term" value="F:zinc ion binding"/>
    <property type="evidence" value="ECO:0007669"/>
    <property type="project" value="InterPro"/>
</dbReference>
<dbReference type="PANTHER" id="PTHR47657">
    <property type="entry name" value="STEROL REGULATORY ELEMENT-BINDING PROTEIN ECM22"/>
    <property type="match status" value="1"/>
</dbReference>
<protein>
    <submittedName>
        <fullName evidence="5">Transcriptional regulatory protein</fullName>
    </submittedName>
</protein>
<evidence type="ECO:0000313" key="5">
    <source>
        <dbReference type="EMBL" id="KAK4180719.1"/>
    </source>
</evidence>
<keyword evidence="3" id="KW-0812">Transmembrane</keyword>
<dbReference type="AlphaFoldDB" id="A0AAN6WFC9"/>
<dbReference type="PRINTS" id="PR00755">
    <property type="entry name" value="AFLATOXINBRP"/>
</dbReference>
<dbReference type="Pfam" id="PF00172">
    <property type="entry name" value="Zn_clus"/>
    <property type="match status" value="1"/>
</dbReference>
<evidence type="ECO:0000313" key="6">
    <source>
        <dbReference type="Proteomes" id="UP001302321"/>
    </source>
</evidence>
<keyword evidence="3" id="KW-1133">Transmembrane helix</keyword>
<dbReference type="GO" id="GO:0000981">
    <property type="term" value="F:DNA-binding transcription factor activity, RNA polymerase II-specific"/>
    <property type="evidence" value="ECO:0007669"/>
    <property type="project" value="InterPro"/>
</dbReference>
<feature type="domain" description="Zn(2)-C6 fungal-type" evidence="4">
    <location>
        <begin position="17"/>
        <end position="47"/>
    </location>
</feature>
<reference evidence="5" key="2">
    <citation type="submission" date="2023-05" db="EMBL/GenBank/DDBJ databases">
        <authorList>
            <consortium name="Lawrence Berkeley National Laboratory"/>
            <person name="Steindorff A."/>
            <person name="Hensen N."/>
            <person name="Bonometti L."/>
            <person name="Westerberg I."/>
            <person name="Brannstrom I.O."/>
            <person name="Guillou S."/>
            <person name="Cros-Aarteil S."/>
            <person name="Calhoun S."/>
            <person name="Haridas S."/>
            <person name="Kuo A."/>
            <person name="Mondo S."/>
            <person name="Pangilinan J."/>
            <person name="Riley R."/>
            <person name="Labutti K."/>
            <person name="Andreopoulos B."/>
            <person name="Lipzen A."/>
            <person name="Chen C."/>
            <person name="Yanf M."/>
            <person name="Daum C."/>
            <person name="Ng V."/>
            <person name="Clum A."/>
            <person name="Ohm R."/>
            <person name="Martin F."/>
            <person name="Silar P."/>
            <person name="Natvig D."/>
            <person name="Lalanne C."/>
            <person name="Gautier V."/>
            <person name="Ament-Velasquez S.L."/>
            <person name="Kruys A."/>
            <person name="Hutchinson M.I."/>
            <person name="Powell A.J."/>
            <person name="Barry K."/>
            <person name="Miller A.N."/>
            <person name="Grigoriev I.V."/>
            <person name="Debuchy R."/>
            <person name="Gladieux P."/>
            <person name="Thoren M.H."/>
            <person name="Johannesson H."/>
        </authorList>
    </citation>
    <scope>NUCLEOTIDE SEQUENCE</scope>
    <source>
        <strain evidence="5">CBS 892.96</strain>
    </source>
</reference>
<dbReference type="PANTHER" id="PTHR47657:SF14">
    <property type="entry name" value="ZN(2)-C6 FUNGAL-TYPE DOMAIN-CONTAINING PROTEIN"/>
    <property type="match status" value="1"/>
</dbReference>
<organism evidence="5 6">
    <name type="scientific">Triangularia setosa</name>
    <dbReference type="NCBI Taxonomy" id="2587417"/>
    <lineage>
        <taxon>Eukaryota</taxon>
        <taxon>Fungi</taxon>
        <taxon>Dikarya</taxon>
        <taxon>Ascomycota</taxon>
        <taxon>Pezizomycotina</taxon>
        <taxon>Sordariomycetes</taxon>
        <taxon>Sordariomycetidae</taxon>
        <taxon>Sordariales</taxon>
        <taxon>Podosporaceae</taxon>
        <taxon>Triangularia</taxon>
    </lineage>
</organism>
<keyword evidence="6" id="KW-1185">Reference proteome</keyword>
<feature type="transmembrane region" description="Helical" evidence="3">
    <location>
        <begin position="440"/>
        <end position="458"/>
    </location>
</feature>
<sequence length="510" mass="57395">MEPEYRTRRAHTKSRNGCQSCKQRRKKCDERRPRCTRCVDRGLSCQYQSRQQQGGKWRPVSPVNSCSPSALSPIHGTDSLNPAELELLRHYLTHTSRVIPYDDDDLYALQEGFPTLAFRCRTLMNSILALAAICKCHDIMMQPITDEKHREQAKTLLLIADDRHKESLRRTQDDISNLHQECYDATLANAPLMVLYILANHSVRIQWAESMPGVPTGFVPTELQWVSLIRATHLAYSGMLRDTDQRLEPCPDTVSPASNPSISPLDHLSPDSPITHVVSPEDGPTKHTRELFLPILAATSRAALTDLRTRAETRRASMMQADPEVAFSFVALKALEDIADEVFKTNTDVINLKLSPSSGRPSLTPPPPQSRLSCVSPWLRNYLARVTMATPTRPLRRTITAFVNRVPAEYLTLVQFSVELLPECCAVEGLMTSRRLAMDIFAHWLVLVMLLDGVWWIGGIGAWELGRIVATLGDKGFGEAQGKTTWWPASMYSIYVELKKQVITEHRNGC</sequence>
<dbReference type="PROSITE" id="PS00463">
    <property type="entry name" value="ZN2_CY6_FUNGAL_1"/>
    <property type="match status" value="1"/>
</dbReference>
<dbReference type="InterPro" id="IPR036864">
    <property type="entry name" value="Zn2-C6_fun-type_DNA-bd_sf"/>
</dbReference>
<evidence type="ECO:0000256" key="2">
    <source>
        <dbReference type="SAM" id="MobiDB-lite"/>
    </source>
</evidence>
<feature type="region of interest" description="Disordered" evidence="2">
    <location>
        <begin position="250"/>
        <end position="270"/>
    </location>
</feature>
<comment type="caution">
    <text evidence="5">The sequence shown here is derived from an EMBL/GenBank/DDBJ whole genome shotgun (WGS) entry which is preliminary data.</text>
</comment>
<dbReference type="EMBL" id="MU866095">
    <property type="protein sequence ID" value="KAK4180719.1"/>
    <property type="molecule type" value="Genomic_DNA"/>
</dbReference>
<dbReference type="SMART" id="SM00066">
    <property type="entry name" value="GAL4"/>
    <property type="match status" value="1"/>
</dbReference>
<dbReference type="InterPro" id="IPR052400">
    <property type="entry name" value="Zn2-C6_fungal_TF"/>
</dbReference>
<dbReference type="SUPFAM" id="SSF57701">
    <property type="entry name" value="Zn2/Cys6 DNA-binding domain"/>
    <property type="match status" value="1"/>
</dbReference>